<dbReference type="InterPro" id="IPR000683">
    <property type="entry name" value="Gfo/Idh/MocA-like_OxRdtase_N"/>
</dbReference>
<keyword evidence="3" id="KW-0378">Hydrolase</keyword>
<dbReference type="SUPFAM" id="SSF55347">
    <property type="entry name" value="Glyceraldehyde-3-phosphate dehydrogenase-like, C-terminal domain"/>
    <property type="match status" value="1"/>
</dbReference>
<dbReference type="EC" id="3.2.1.-" evidence="3"/>
<dbReference type="Gene3D" id="3.40.50.720">
    <property type="entry name" value="NAD(P)-binding Rossmann-like Domain"/>
    <property type="match status" value="1"/>
</dbReference>
<feature type="domain" description="Gfo/Idh/MocA-like oxidoreductase N-terminal" evidence="1">
    <location>
        <begin position="36"/>
        <end position="155"/>
    </location>
</feature>
<dbReference type="Proteomes" id="UP000178485">
    <property type="component" value="Chromosome i"/>
</dbReference>
<dbReference type="GO" id="GO:0016798">
    <property type="term" value="F:hydrolase activity, acting on glycosyl bonds"/>
    <property type="evidence" value="ECO:0007669"/>
    <property type="project" value="UniProtKB-KW"/>
</dbReference>
<keyword evidence="3" id="KW-0326">Glycosidase</keyword>
<evidence type="ECO:0000313" key="4">
    <source>
        <dbReference type="Proteomes" id="UP000178485"/>
    </source>
</evidence>
<keyword evidence="4" id="KW-1185">Reference proteome</keyword>
<dbReference type="SUPFAM" id="SSF51735">
    <property type="entry name" value="NAD(P)-binding Rossmann-fold domains"/>
    <property type="match status" value="1"/>
</dbReference>
<evidence type="ECO:0000259" key="2">
    <source>
        <dbReference type="Pfam" id="PF19051"/>
    </source>
</evidence>
<dbReference type="InterPro" id="IPR036291">
    <property type="entry name" value="NAD(P)-bd_dom_sf"/>
</dbReference>
<evidence type="ECO:0000313" key="3">
    <source>
        <dbReference type="EMBL" id="SCM55489.1"/>
    </source>
</evidence>
<reference evidence="3 4" key="1">
    <citation type="submission" date="2016-08" db="EMBL/GenBank/DDBJ databases">
        <authorList>
            <person name="Seilhamer J.J."/>
        </authorList>
    </citation>
    <scope>NUCLEOTIDE SEQUENCE [LARGE SCALE GENOMIC DNA]</scope>
    <source>
        <strain evidence="3">ING2-E5A</strain>
    </source>
</reference>
<dbReference type="Pfam" id="PF19051">
    <property type="entry name" value="GFO_IDH_MocA_C2"/>
    <property type="match status" value="1"/>
</dbReference>
<proteinExistence type="predicted"/>
<dbReference type="InterPro" id="IPR050463">
    <property type="entry name" value="Gfo/Idh/MocA_oxidrdct_glycsds"/>
</dbReference>
<dbReference type="STRING" id="1642646.ING2E5A_0416"/>
<dbReference type="InterPro" id="IPR043906">
    <property type="entry name" value="Gfo/Idh/MocA_OxRdtase_bact_C"/>
</dbReference>
<name>A0A1G4G401_9BACT</name>
<organism evidence="3 4">
    <name type="scientific">Petrimonas mucosa</name>
    <dbReference type="NCBI Taxonomy" id="1642646"/>
    <lineage>
        <taxon>Bacteria</taxon>
        <taxon>Pseudomonadati</taxon>
        <taxon>Bacteroidota</taxon>
        <taxon>Bacteroidia</taxon>
        <taxon>Bacteroidales</taxon>
        <taxon>Dysgonomonadaceae</taxon>
        <taxon>Petrimonas</taxon>
    </lineage>
</organism>
<dbReference type="PANTHER" id="PTHR43818:SF3">
    <property type="entry name" value="OXIDOREDUCTASE-RELATED"/>
    <property type="match status" value="1"/>
</dbReference>
<dbReference type="PANTHER" id="PTHR43818">
    <property type="entry name" value="BCDNA.GH03377"/>
    <property type="match status" value="1"/>
</dbReference>
<gene>
    <name evidence="3" type="ORF">ING2E5A_0416</name>
</gene>
<dbReference type="KEGG" id="pmuc:ING2E5A_0416"/>
<dbReference type="GO" id="GO:0000166">
    <property type="term" value="F:nucleotide binding"/>
    <property type="evidence" value="ECO:0007669"/>
    <property type="project" value="InterPro"/>
</dbReference>
<dbReference type="Pfam" id="PF01408">
    <property type="entry name" value="GFO_IDH_MocA"/>
    <property type="match status" value="1"/>
</dbReference>
<evidence type="ECO:0000259" key="1">
    <source>
        <dbReference type="Pfam" id="PF01408"/>
    </source>
</evidence>
<protein>
    <submittedName>
        <fullName evidence="3">Glycosyl hydrolase family 109 protein</fullName>
        <ecNumber evidence="3">3.2.1.-</ecNumber>
    </submittedName>
</protein>
<feature type="domain" description="Gfo/Idh/MocA-like oxidoreductase bacterial type C-terminal" evidence="2">
    <location>
        <begin position="206"/>
        <end position="271"/>
    </location>
</feature>
<dbReference type="Gene3D" id="3.30.360.10">
    <property type="entry name" value="Dihydrodipicolinate Reductase, domain 2"/>
    <property type="match status" value="1"/>
</dbReference>
<dbReference type="AlphaFoldDB" id="A0A1G4G401"/>
<dbReference type="EMBL" id="LT608328">
    <property type="protein sequence ID" value="SCM55489.1"/>
    <property type="molecule type" value="Genomic_DNA"/>
</dbReference>
<accession>A0A1G4G401</accession>
<sequence>MKSTALASAGIALSGIYTKTNAASYSRIVGANRKVNLAHIGIGNRGWEIINDFDKTGLANVVALCDVDMGAEHTQKAMAKFPNAKRFKDFREMFDKIGNEFEAVAIATPDFAHFPAVMLSIKEGKHVYVEKPMGRTFHEVELMIKAARKYPKVVTQMGNQGHSEANYFQFKAWKEAGIIKDVTAITAHMNSTRRWHGWDSNIKKFPAAEPLPETLDWDTWLSAQSYHDYNKDFHKGQWRCWYDFGMGALGDWGAHIIDTAHEFLDLGLPEEVNPVRLSQHNDFFYPMSSTIEFKFPKRGKMPPVVITWYDGLDNIPAVPEGYGVSEIDPNIPSVGGGKIQPAKLNPGKEIYSKELIFKGGSHGSTLSIIPDEKAKEMEKKLPEVPKSPSNHFANFLLACQGLEKTRSPFEIAGPLSQVFCLGVAAQRLNRKIVFDRETKRVINDPFADAYLVGTPPRKGWEHFYEI</sequence>